<dbReference type="EMBL" id="MU275843">
    <property type="protein sequence ID" value="KAI0052760.1"/>
    <property type="molecule type" value="Genomic_DNA"/>
</dbReference>
<accession>A0ACB8S8N8</accession>
<reference evidence="1" key="2">
    <citation type="journal article" date="2022" name="New Phytol.">
        <title>Evolutionary transition to the ectomycorrhizal habit in the genomes of a hyperdiverse lineage of mushroom-forming fungi.</title>
        <authorList>
            <person name="Looney B."/>
            <person name="Miyauchi S."/>
            <person name="Morin E."/>
            <person name="Drula E."/>
            <person name="Courty P.E."/>
            <person name="Kohler A."/>
            <person name="Kuo A."/>
            <person name="LaButti K."/>
            <person name="Pangilinan J."/>
            <person name="Lipzen A."/>
            <person name="Riley R."/>
            <person name="Andreopoulos W."/>
            <person name="He G."/>
            <person name="Johnson J."/>
            <person name="Nolan M."/>
            <person name="Tritt A."/>
            <person name="Barry K.W."/>
            <person name="Grigoriev I.V."/>
            <person name="Nagy L.G."/>
            <person name="Hibbett D."/>
            <person name="Henrissat B."/>
            <person name="Matheny P.B."/>
            <person name="Labbe J."/>
            <person name="Martin F.M."/>
        </authorList>
    </citation>
    <scope>NUCLEOTIDE SEQUENCE</scope>
    <source>
        <strain evidence="1">FP105234-sp</strain>
    </source>
</reference>
<dbReference type="Proteomes" id="UP000814033">
    <property type="component" value="Unassembled WGS sequence"/>
</dbReference>
<organism evidence="1 2">
    <name type="scientific">Auriscalpium vulgare</name>
    <dbReference type="NCBI Taxonomy" id="40419"/>
    <lineage>
        <taxon>Eukaryota</taxon>
        <taxon>Fungi</taxon>
        <taxon>Dikarya</taxon>
        <taxon>Basidiomycota</taxon>
        <taxon>Agaricomycotina</taxon>
        <taxon>Agaricomycetes</taxon>
        <taxon>Russulales</taxon>
        <taxon>Auriscalpiaceae</taxon>
        <taxon>Auriscalpium</taxon>
    </lineage>
</organism>
<protein>
    <submittedName>
        <fullName evidence="1">Uncharacterized protein</fullName>
    </submittedName>
</protein>
<evidence type="ECO:0000313" key="1">
    <source>
        <dbReference type="EMBL" id="KAI0052760.1"/>
    </source>
</evidence>
<name>A0ACB8S8N8_9AGAM</name>
<reference evidence="1" key="1">
    <citation type="submission" date="2021-02" db="EMBL/GenBank/DDBJ databases">
        <authorList>
            <consortium name="DOE Joint Genome Institute"/>
            <person name="Ahrendt S."/>
            <person name="Looney B.P."/>
            <person name="Miyauchi S."/>
            <person name="Morin E."/>
            <person name="Drula E."/>
            <person name="Courty P.E."/>
            <person name="Chicoki N."/>
            <person name="Fauchery L."/>
            <person name="Kohler A."/>
            <person name="Kuo A."/>
            <person name="Labutti K."/>
            <person name="Pangilinan J."/>
            <person name="Lipzen A."/>
            <person name="Riley R."/>
            <person name="Andreopoulos W."/>
            <person name="He G."/>
            <person name="Johnson J."/>
            <person name="Barry K.W."/>
            <person name="Grigoriev I.V."/>
            <person name="Nagy L."/>
            <person name="Hibbett D."/>
            <person name="Henrissat B."/>
            <person name="Matheny P.B."/>
            <person name="Labbe J."/>
            <person name="Martin F."/>
        </authorList>
    </citation>
    <scope>NUCLEOTIDE SEQUENCE</scope>
    <source>
        <strain evidence="1">FP105234-sp</strain>
    </source>
</reference>
<sequence length="205" mass="21956">MAASLPPNSRLITNLLADEREYHKHLMVLLDGYAGHALLSLSAYAHAFGPLPLSRSLIAVAGSLGSADDALRKYAESLGVWQAALCLLQALEDEVDHATRDRDILMVHLFKSQQLSTEGSNGGAGTSATSQIDSLQANLVASEVRLEASKRKLEETQALAIQKGLSARCKAMLDCGRTWLLMGEAGLRVLEGIHVNDPNGEQNVA</sequence>
<comment type="caution">
    <text evidence="1">The sequence shown here is derived from an EMBL/GenBank/DDBJ whole genome shotgun (WGS) entry which is preliminary data.</text>
</comment>
<gene>
    <name evidence="1" type="ORF">FA95DRAFT_1569019</name>
</gene>
<evidence type="ECO:0000313" key="2">
    <source>
        <dbReference type="Proteomes" id="UP000814033"/>
    </source>
</evidence>
<keyword evidence="2" id="KW-1185">Reference proteome</keyword>
<proteinExistence type="predicted"/>